<evidence type="ECO:0000313" key="6">
    <source>
        <dbReference type="Proteomes" id="UP000467379"/>
    </source>
</evidence>
<evidence type="ECO:0000313" key="3">
    <source>
        <dbReference type="EMBL" id="BBZ11321.1"/>
    </source>
</evidence>
<keyword evidence="2" id="KW-0732">Signal</keyword>
<accession>A0A7I7W3P9</accession>
<keyword evidence="6" id="KW-1185">Reference proteome</keyword>
<name>A0A7I7W3P9_9MYCO</name>
<dbReference type="EMBL" id="MVHM01000009">
    <property type="protein sequence ID" value="ORA36717.1"/>
    <property type="molecule type" value="Genomic_DNA"/>
</dbReference>
<protein>
    <recommendedName>
        <fullName evidence="7">Protein kinase</fullName>
    </recommendedName>
</protein>
<evidence type="ECO:0000313" key="5">
    <source>
        <dbReference type="Proteomes" id="UP000192441"/>
    </source>
</evidence>
<feature type="chain" id="PRO_5043467459" description="Protein kinase" evidence="2">
    <location>
        <begin position="26"/>
        <end position="160"/>
    </location>
</feature>
<feature type="signal peptide" evidence="2">
    <location>
        <begin position="1"/>
        <end position="25"/>
    </location>
</feature>
<organism evidence="4 5">
    <name type="scientific">Mycobacterium branderi</name>
    <dbReference type="NCBI Taxonomy" id="43348"/>
    <lineage>
        <taxon>Bacteria</taxon>
        <taxon>Bacillati</taxon>
        <taxon>Actinomycetota</taxon>
        <taxon>Actinomycetes</taxon>
        <taxon>Mycobacteriales</taxon>
        <taxon>Mycobacteriaceae</taxon>
        <taxon>Mycobacterium</taxon>
    </lineage>
</organism>
<dbReference type="Proteomes" id="UP000467379">
    <property type="component" value="Chromosome"/>
</dbReference>
<reference evidence="3" key="3">
    <citation type="submission" date="2020-02" db="EMBL/GenBank/DDBJ databases">
        <authorList>
            <person name="Matsumoto Y."/>
            <person name="Motooka D."/>
            <person name="Nakamura S."/>
        </authorList>
    </citation>
    <scope>NUCLEOTIDE SEQUENCE</scope>
    <source>
        <strain evidence="3">JCM 12687</strain>
    </source>
</reference>
<proteinExistence type="predicted"/>
<dbReference type="RefSeq" id="WP_083132292.1">
    <property type="nucleotide sequence ID" value="NZ_AP022606.1"/>
</dbReference>
<evidence type="ECO:0000256" key="1">
    <source>
        <dbReference type="SAM" id="MobiDB-lite"/>
    </source>
</evidence>
<dbReference type="EMBL" id="AP022606">
    <property type="protein sequence ID" value="BBZ11321.1"/>
    <property type="molecule type" value="Genomic_DNA"/>
</dbReference>
<reference evidence="3 6" key="2">
    <citation type="journal article" date="2019" name="Emerg. Microbes Infect.">
        <title>Comprehensive subspecies identification of 175 nontuberculous mycobacteria species based on 7547 genomic profiles.</title>
        <authorList>
            <person name="Matsumoto Y."/>
            <person name="Kinjo T."/>
            <person name="Motooka D."/>
            <person name="Nabeya D."/>
            <person name="Jung N."/>
            <person name="Uechi K."/>
            <person name="Horii T."/>
            <person name="Iida T."/>
            <person name="Fujita J."/>
            <person name="Nakamura S."/>
        </authorList>
    </citation>
    <scope>NUCLEOTIDE SEQUENCE [LARGE SCALE GENOMIC DNA]</scope>
    <source>
        <strain evidence="3 6">JCM 12687</strain>
    </source>
</reference>
<feature type="region of interest" description="Disordered" evidence="1">
    <location>
        <begin position="123"/>
        <end position="160"/>
    </location>
</feature>
<dbReference type="Proteomes" id="UP000192441">
    <property type="component" value="Unassembled WGS sequence"/>
</dbReference>
<sequence>MYTTRLAVVAACSALLAAGMPSATAAPTSDGQGFVDSVARCTAPDMAVAFGDTETSRVAICKTPGGQYEYRGVRVRDGAKLIVPATQSGDGKFVAENDGITYTVTASSLAVSAGNQVIREEPMVDFHSPQTPPPPAATSTPTTTPAAPLPPPLPAEEGGG</sequence>
<evidence type="ECO:0000256" key="2">
    <source>
        <dbReference type="SAM" id="SignalP"/>
    </source>
</evidence>
<gene>
    <name evidence="4" type="ORF">BST20_15580</name>
    <name evidence="3" type="ORF">MBRA_15160</name>
</gene>
<dbReference type="AlphaFoldDB" id="A0A7I7W3P9"/>
<evidence type="ECO:0000313" key="4">
    <source>
        <dbReference type="EMBL" id="ORA36717.1"/>
    </source>
</evidence>
<evidence type="ECO:0008006" key="7">
    <source>
        <dbReference type="Google" id="ProtNLM"/>
    </source>
</evidence>
<feature type="compositionally biased region" description="Low complexity" evidence="1">
    <location>
        <begin position="137"/>
        <end position="146"/>
    </location>
</feature>
<dbReference type="OrthoDB" id="4629248at2"/>
<reference evidence="4 5" key="1">
    <citation type="submission" date="2016-12" db="EMBL/GenBank/DDBJ databases">
        <title>The new phylogeny of genus Mycobacterium.</title>
        <authorList>
            <person name="Tortoli E."/>
            <person name="Trovato A."/>
            <person name="Cirillo D.M."/>
        </authorList>
    </citation>
    <scope>NUCLEOTIDE SEQUENCE [LARGE SCALE GENOMIC DNA]</scope>
    <source>
        <strain evidence="4 5">DSM 44624</strain>
    </source>
</reference>